<dbReference type="OrthoDB" id="1029480at2"/>
<keyword evidence="2" id="KW-1185">Reference proteome</keyword>
<comment type="caution">
    <text evidence="1">The sequence shown here is derived from an EMBL/GenBank/DDBJ whole genome shotgun (WGS) entry which is preliminary data.</text>
</comment>
<sequence length="157" mass="17505">MPKINLLKKYPPSASCGCDICRAFCHRPGWWSVSQAASALHGGLGSRMMLEVAPNRTYAVLSPAFRGCEGKLATQTYAGAGCTFLNASDDCELHASPFLPLECAFCHHERVGLGRQCHADLETDWQTPEGRQLVRRWCRQMGWWEMLGVYGLDSLKR</sequence>
<evidence type="ECO:0000313" key="1">
    <source>
        <dbReference type="EMBL" id="REG04739.1"/>
    </source>
</evidence>
<dbReference type="Proteomes" id="UP000256388">
    <property type="component" value="Unassembled WGS sequence"/>
</dbReference>
<proteinExistence type="predicted"/>
<dbReference type="EMBL" id="QUMS01000006">
    <property type="protein sequence ID" value="REG04739.1"/>
    <property type="molecule type" value="Genomic_DNA"/>
</dbReference>
<organism evidence="1 2">
    <name type="scientific">Pelolinea submarina</name>
    <dbReference type="NCBI Taxonomy" id="913107"/>
    <lineage>
        <taxon>Bacteria</taxon>
        <taxon>Bacillati</taxon>
        <taxon>Chloroflexota</taxon>
        <taxon>Anaerolineae</taxon>
        <taxon>Anaerolineales</taxon>
        <taxon>Anaerolineaceae</taxon>
        <taxon>Pelolinea</taxon>
    </lineage>
</organism>
<accession>A0A3E0A336</accession>
<protein>
    <submittedName>
        <fullName evidence="1">Uncharacterized protein</fullName>
    </submittedName>
</protein>
<dbReference type="RefSeq" id="WP_126440376.1">
    <property type="nucleotide sequence ID" value="NZ_AP018437.1"/>
</dbReference>
<evidence type="ECO:0000313" key="2">
    <source>
        <dbReference type="Proteomes" id="UP000256388"/>
    </source>
</evidence>
<dbReference type="AlphaFoldDB" id="A0A3E0A336"/>
<name>A0A3E0A336_9CHLR</name>
<reference evidence="1 2" key="1">
    <citation type="submission" date="2018-08" db="EMBL/GenBank/DDBJ databases">
        <title>Genomic Encyclopedia of Type Strains, Phase IV (KMG-IV): sequencing the most valuable type-strain genomes for metagenomic binning, comparative biology and taxonomic classification.</title>
        <authorList>
            <person name="Goeker M."/>
        </authorList>
    </citation>
    <scope>NUCLEOTIDE SEQUENCE [LARGE SCALE GENOMIC DNA]</scope>
    <source>
        <strain evidence="1 2">DSM 23923</strain>
    </source>
</reference>
<gene>
    <name evidence="1" type="ORF">DFR64_3090</name>
</gene>